<dbReference type="PANTHER" id="PTHR42850:SF4">
    <property type="entry name" value="ZINC-DEPENDENT ENDOPOLYPHOSPHATASE"/>
    <property type="match status" value="1"/>
</dbReference>
<dbReference type="InterPro" id="IPR050126">
    <property type="entry name" value="Ap4A_hydrolase"/>
</dbReference>
<dbReference type="InterPro" id="IPR029052">
    <property type="entry name" value="Metallo-depent_PP-like"/>
</dbReference>
<dbReference type="PANTHER" id="PTHR42850">
    <property type="entry name" value="METALLOPHOSPHOESTERASE"/>
    <property type="match status" value="1"/>
</dbReference>
<organism evidence="2 3">
    <name type="scientific">Hymenobacter citatus</name>
    <dbReference type="NCBI Taxonomy" id="2763506"/>
    <lineage>
        <taxon>Bacteria</taxon>
        <taxon>Pseudomonadati</taxon>
        <taxon>Bacteroidota</taxon>
        <taxon>Cytophagia</taxon>
        <taxon>Cytophagales</taxon>
        <taxon>Hymenobacteraceae</taxon>
        <taxon>Hymenobacter</taxon>
    </lineage>
</organism>
<feature type="domain" description="Calcineurin-like phosphoesterase" evidence="1">
    <location>
        <begin position="1"/>
        <end position="175"/>
    </location>
</feature>
<protein>
    <submittedName>
        <fullName evidence="2">Serine/threonine protein phosphatase</fullName>
    </submittedName>
</protein>
<keyword evidence="3" id="KW-1185">Reference proteome</keyword>
<reference evidence="2 3" key="1">
    <citation type="submission" date="2020-08" db="EMBL/GenBank/DDBJ databases">
        <title>Hymenobacter sp.</title>
        <authorList>
            <person name="Kim M.K."/>
        </authorList>
    </citation>
    <scope>NUCLEOTIDE SEQUENCE [LARGE SCALE GENOMIC DNA]</scope>
    <source>
        <strain evidence="2 3">BT507</strain>
    </source>
</reference>
<dbReference type="SUPFAM" id="SSF56300">
    <property type="entry name" value="Metallo-dependent phosphatases"/>
    <property type="match status" value="1"/>
</dbReference>
<comment type="caution">
    <text evidence="2">The sequence shown here is derived from an EMBL/GenBank/DDBJ whole genome shotgun (WGS) entry which is preliminary data.</text>
</comment>
<evidence type="ECO:0000259" key="1">
    <source>
        <dbReference type="Pfam" id="PF00149"/>
    </source>
</evidence>
<name>A0ABR7MP43_9BACT</name>
<evidence type="ECO:0000313" key="2">
    <source>
        <dbReference type="EMBL" id="MBC6612840.1"/>
    </source>
</evidence>
<evidence type="ECO:0000313" key="3">
    <source>
        <dbReference type="Proteomes" id="UP000622017"/>
    </source>
</evidence>
<proteinExistence type="predicted"/>
<dbReference type="Gene3D" id="3.60.21.10">
    <property type="match status" value="1"/>
</dbReference>
<accession>A0ABR7MP43</accession>
<sequence>MNLFVVGDVHGCYYTWQQLLRHWQPAKELLIQVGDLVDRGNFTPATVASAISLRQRHPNTAFFLKGNHEASLWQHCGPDGPYPPWLQWGGRGTLFQYQLHAPATLRHHAAWLSQLPLHWENDHLFISHAGLADTTQPFDESNPDGILWRRGPLRNIGRRQVVGHTPTPDGTPVFDEAANVFYLDTGAYAGRGLTAIRLSPTGDLLDTITIPTHADDIA</sequence>
<dbReference type="Pfam" id="PF00149">
    <property type="entry name" value="Metallophos"/>
    <property type="match status" value="1"/>
</dbReference>
<dbReference type="InterPro" id="IPR004843">
    <property type="entry name" value="Calcineurin-like_PHP"/>
</dbReference>
<dbReference type="EMBL" id="JACSCY010000018">
    <property type="protein sequence ID" value="MBC6612840.1"/>
    <property type="molecule type" value="Genomic_DNA"/>
</dbReference>
<gene>
    <name evidence="2" type="ORF">H8B15_18090</name>
</gene>
<dbReference type="RefSeq" id="WP_187321056.1">
    <property type="nucleotide sequence ID" value="NZ_JACSCY010000018.1"/>
</dbReference>
<dbReference type="Proteomes" id="UP000622017">
    <property type="component" value="Unassembled WGS sequence"/>
</dbReference>